<evidence type="ECO:0000313" key="3">
    <source>
        <dbReference type="Proteomes" id="UP000005259"/>
    </source>
</evidence>
<accession>A0A9W3JH12</accession>
<evidence type="ECO:0000313" key="2">
    <source>
        <dbReference type="EMBL" id="AFQ19982.1"/>
    </source>
</evidence>
<sequence length="139" mass="16846">MEKKYIEFILENQEHMKKIEELEKISREYMDYLLDKLEITSNGVSISDSKVHNWGYIESEFEKLIVDNYFVDNECDYFGMIDDGYNQAYFHHSPQMLIDAIKKEQKKRHTRKRHPKKSWEKLKSFSLEKVGEQMRDQVN</sequence>
<dbReference type="Proteomes" id="UP000005259">
    <property type="component" value="Plasmid p04"/>
</dbReference>
<organism evidence="2 3">
    <name type="scientific">Bacillus thuringiensis HD-771</name>
    <dbReference type="NCBI Taxonomy" id="1218175"/>
    <lineage>
        <taxon>Bacteria</taxon>
        <taxon>Bacillati</taxon>
        <taxon>Bacillota</taxon>
        <taxon>Bacilli</taxon>
        <taxon>Bacillales</taxon>
        <taxon>Bacillaceae</taxon>
        <taxon>Bacillus</taxon>
        <taxon>Bacillus cereus group</taxon>
    </lineage>
</organism>
<feature type="region of interest" description="Disordered" evidence="1">
    <location>
        <begin position="103"/>
        <end position="125"/>
    </location>
</feature>
<reference evidence="2 3" key="1">
    <citation type="submission" date="2012-08" db="EMBL/GenBank/DDBJ databases">
        <authorList>
            <person name="Doggett N."/>
            <person name="Teshima H."/>
            <person name="Bruce D."/>
            <person name="Detter J.C."/>
            <person name="Johnson S.L."/>
            <person name="Han C."/>
        </authorList>
    </citation>
    <scope>NUCLEOTIDE SEQUENCE [LARGE SCALE GENOMIC DNA]</scope>
    <source>
        <strain evidence="2 3">HD-771</strain>
        <plasmid evidence="2 3">p04</plasmid>
    </source>
</reference>
<dbReference type="RefSeq" id="WP_000412867.1">
    <property type="nucleotide sequence ID" value="NC_018488.1"/>
</dbReference>
<evidence type="ECO:0000256" key="1">
    <source>
        <dbReference type="SAM" id="MobiDB-lite"/>
    </source>
</evidence>
<dbReference type="AlphaFoldDB" id="A0A9W3JH12"/>
<protein>
    <submittedName>
        <fullName evidence="2">Uncharacterized protein</fullName>
    </submittedName>
</protein>
<feature type="compositionally biased region" description="Basic residues" evidence="1">
    <location>
        <begin position="104"/>
        <end position="116"/>
    </location>
</feature>
<keyword evidence="2" id="KW-0614">Plasmid</keyword>
<geneLocation type="plasmid" evidence="2 3">
    <name>p04</name>
</geneLocation>
<gene>
    <name evidence="2" type="ORF">BTG_33253</name>
</gene>
<dbReference type="KEGG" id="bti:BTG_33253"/>
<name>A0A9W3JH12_BACTU</name>
<dbReference type="EMBL" id="CP003756">
    <property type="protein sequence ID" value="AFQ19982.1"/>
    <property type="molecule type" value="Genomic_DNA"/>
</dbReference>
<proteinExistence type="predicted"/>